<dbReference type="InterPro" id="IPR010982">
    <property type="entry name" value="Lambda_DNA-bd_dom_sf"/>
</dbReference>
<proteinExistence type="predicted"/>
<dbReference type="RefSeq" id="YP_002518173.1">
    <property type="nucleotide sequence ID" value="NC_011916.1"/>
</dbReference>
<accession>A0A0H3CA09</accession>
<dbReference type="CDD" id="cd00093">
    <property type="entry name" value="HTH_XRE"/>
    <property type="match status" value="1"/>
</dbReference>
<gene>
    <name evidence="2" type="ordered locus">CCNA_02800</name>
</gene>
<protein>
    <submittedName>
        <fullName evidence="2">HTH/XRE-family transcriptional regulator</fullName>
    </submittedName>
</protein>
<reference evidence="2 3" key="1">
    <citation type="journal article" date="2010" name="J. Bacteriol.">
        <title>The genetic basis of laboratory adaptation in Caulobacter crescentus.</title>
        <authorList>
            <person name="Marks M.E."/>
            <person name="Castro-Rojas C.M."/>
            <person name="Teiling C."/>
            <person name="Du L."/>
            <person name="Kapatral V."/>
            <person name="Walunas T.L."/>
            <person name="Crosson S."/>
        </authorList>
    </citation>
    <scope>NUCLEOTIDE SEQUENCE [LARGE SCALE GENOMIC DNA]</scope>
    <source>
        <strain evidence="3">NA1000 / CB15N</strain>
    </source>
</reference>
<evidence type="ECO:0000313" key="2">
    <source>
        <dbReference type="EMBL" id="ACL96265.1"/>
    </source>
</evidence>
<dbReference type="SMR" id="A0A0H3CA09"/>
<dbReference type="InterPro" id="IPR001387">
    <property type="entry name" value="Cro/C1-type_HTH"/>
</dbReference>
<dbReference type="GO" id="GO:0003677">
    <property type="term" value="F:DNA binding"/>
    <property type="evidence" value="ECO:0007669"/>
    <property type="project" value="InterPro"/>
</dbReference>
<dbReference type="HOGENOM" id="CLU_140214_0_0_5"/>
<dbReference type="AlphaFoldDB" id="A0A0H3CA09"/>
<evidence type="ECO:0000313" key="3">
    <source>
        <dbReference type="Proteomes" id="UP000001364"/>
    </source>
</evidence>
<sequence length="159" mass="18184">MVKRPTEDLERQRQLLSKTLKLIRGLRRLSARTVGEAMGMPLRSYYSFEAGQGPLDIAKIWRFAQATDSDPAGIMDTLMLGSPEHALRSMDNKIVSIQLASFRRFSDKVGDRMTHIGPSILIEAFKRPFDSLEDHLDKRDESTERWLAENLPKMLPPEE</sequence>
<dbReference type="Proteomes" id="UP000001364">
    <property type="component" value="Chromosome"/>
</dbReference>
<dbReference type="OrthoDB" id="7477536at2"/>
<keyword evidence="3" id="KW-1185">Reference proteome</keyword>
<dbReference type="EMBL" id="CP001340">
    <property type="protein sequence ID" value="ACL96265.1"/>
    <property type="molecule type" value="Genomic_DNA"/>
</dbReference>
<dbReference type="SUPFAM" id="SSF47413">
    <property type="entry name" value="lambda repressor-like DNA-binding domains"/>
    <property type="match status" value="1"/>
</dbReference>
<dbReference type="RefSeq" id="WP_010920561.1">
    <property type="nucleotide sequence ID" value="NC_011916.1"/>
</dbReference>
<dbReference type="GeneID" id="7331124"/>
<evidence type="ECO:0000259" key="1">
    <source>
        <dbReference type="PROSITE" id="PS50943"/>
    </source>
</evidence>
<dbReference type="PATRIC" id="fig|565050.3.peg.2739"/>
<dbReference type="PROSITE" id="PS50943">
    <property type="entry name" value="HTH_CROC1"/>
    <property type="match status" value="1"/>
</dbReference>
<dbReference type="KEGG" id="ccs:CCNA_02800"/>
<feature type="domain" description="HTH cro/C1-type" evidence="1">
    <location>
        <begin position="20"/>
        <end position="74"/>
    </location>
</feature>
<name>A0A0H3CA09_CAUVN</name>
<organism evidence="2 3">
    <name type="scientific">Caulobacter vibrioides (strain NA1000 / CB15N)</name>
    <name type="common">Caulobacter crescentus</name>
    <dbReference type="NCBI Taxonomy" id="565050"/>
    <lineage>
        <taxon>Bacteria</taxon>
        <taxon>Pseudomonadati</taxon>
        <taxon>Pseudomonadota</taxon>
        <taxon>Alphaproteobacteria</taxon>
        <taxon>Caulobacterales</taxon>
        <taxon>Caulobacteraceae</taxon>
        <taxon>Caulobacter</taxon>
    </lineage>
</organism>